<organism evidence="5 6">
    <name type="scientific">Lactococcus termiticola</name>
    <dbReference type="NCBI Taxonomy" id="2169526"/>
    <lineage>
        <taxon>Bacteria</taxon>
        <taxon>Bacillati</taxon>
        <taxon>Bacillota</taxon>
        <taxon>Bacilli</taxon>
        <taxon>Lactobacillales</taxon>
        <taxon>Streptococcaceae</taxon>
        <taxon>Lactococcus</taxon>
    </lineage>
</organism>
<dbReference type="PANTHER" id="PTHR42939:SF1">
    <property type="entry name" value="ABC TRANSPORTER ATP-BINDING PROTEIN ALBC-RELATED"/>
    <property type="match status" value="1"/>
</dbReference>
<dbReference type="Pfam" id="PF00005">
    <property type="entry name" value="ABC_tran"/>
    <property type="match status" value="1"/>
</dbReference>
<evidence type="ECO:0000256" key="3">
    <source>
        <dbReference type="ARBA" id="ARBA00022840"/>
    </source>
</evidence>
<accession>A0A2R5HHP3</accession>
<gene>
    <name evidence="5" type="ORF">NtB2_01648</name>
</gene>
<dbReference type="GO" id="GO:0016887">
    <property type="term" value="F:ATP hydrolysis activity"/>
    <property type="evidence" value="ECO:0007669"/>
    <property type="project" value="InterPro"/>
</dbReference>
<proteinExistence type="predicted"/>
<dbReference type="PANTHER" id="PTHR42939">
    <property type="entry name" value="ABC TRANSPORTER ATP-BINDING PROTEIN ALBC-RELATED"/>
    <property type="match status" value="1"/>
</dbReference>
<dbReference type="EMBL" id="BFFO01000015">
    <property type="protein sequence ID" value="GBG97502.1"/>
    <property type="molecule type" value="Genomic_DNA"/>
</dbReference>
<reference evidence="5 6" key="1">
    <citation type="journal article" date="2018" name="Genome Announc.">
        <title>Draft Genome Sequence of Lactococcus sp. Strain NtB2 (JCM 32569), Isolated from the Gut of the Higher Termite Nasutitermes takasagoensis.</title>
        <authorList>
            <person name="Noda S."/>
            <person name="Aihara C."/>
            <person name="Yuki M."/>
            <person name="Ohkuma M."/>
        </authorList>
    </citation>
    <scope>NUCLEOTIDE SEQUENCE [LARGE SCALE GENOMIC DNA]</scope>
    <source>
        <strain evidence="5 6">NtB2</strain>
    </source>
</reference>
<feature type="domain" description="ABC transporter" evidence="4">
    <location>
        <begin position="3"/>
        <end position="229"/>
    </location>
</feature>
<comment type="caution">
    <text evidence="5">The sequence shown here is derived from an EMBL/GenBank/DDBJ whole genome shotgun (WGS) entry which is preliminary data.</text>
</comment>
<dbReference type="InterPro" id="IPR027417">
    <property type="entry name" value="P-loop_NTPase"/>
</dbReference>
<evidence type="ECO:0000313" key="5">
    <source>
        <dbReference type="EMBL" id="GBG97502.1"/>
    </source>
</evidence>
<protein>
    <submittedName>
        <fullName evidence="5">ABC transporter ATP-binding protein</fullName>
    </submittedName>
</protein>
<keyword evidence="3 5" id="KW-0067">ATP-binding</keyword>
<dbReference type="AlphaFoldDB" id="A0A2R5HHP3"/>
<dbReference type="Gene3D" id="3.40.50.300">
    <property type="entry name" value="P-loop containing nucleotide triphosphate hydrolases"/>
    <property type="match status" value="1"/>
</dbReference>
<name>A0A2R5HHP3_9LACT</name>
<keyword evidence="6" id="KW-1185">Reference proteome</keyword>
<dbReference type="OrthoDB" id="9804819at2"/>
<sequence>MGIKVEKLHFNYGKQAVLRIVSAKFEAGKIYGIVGKNGVGKTTFFKTMTNIITNYSGQVFIDGQEVKKNPSVLSKIGITLDDMELYKNFSGLFNIRYFGGLRGSLNEAKALEMAKHLSIADALDKKVSSYSLGMGKKLILLISLMNDAEVLIFDEPFRGIDAASVAWLRDYLLELKKKGKMILISSHVQEDIESICDEVLPLYEGDFQESFDLTDAERELSYSVVVDDIEKLQTLLSSMGIDARLEDNKVKFDANTASFQELFKKAAADGLLFDEIKKESKFADFVK</sequence>
<dbReference type="InterPro" id="IPR051782">
    <property type="entry name" value="ABC_Transporter_VariousFunc"/>
</dbReference>
<keyword evidence="2" id="KW-0547">Nucleotide-binding</keyword>
<keyword evidence="1" id="KW-0813">Transport</keyword>
<dbReference type="PROSITE" id="PS50893">
    <property type="entry name" value="ABC_TRANSPORTER_2"/>
    <property type="match status" value="1"/>
</dbReference>
<dbReference type="SMART" id="SM00382">
    <property type="entry name" value="AAA"/>
    <property type="match status" value="1"/>
</dbReference>
<dbReference type="InterPro" id="IPR003439">
    <property type="entry name" value="ABC_transporter-like_ATP-bd"/>
</dbReference>
<evidence type="ECO:0000259" key="4">
    <source>
        <dbReference type="PROSITE" id="PS50893"/>
    </source>
</evidence>
<dbReference type="InterPro" id="IPR003593">
    <property type="entry name" value="AAA+_ATPase"/>
</dbReference>
<dbReference type="CDD" id="cd03230">
    <property type="entry name" value="ABC_DR_subfamily_A"/>
    <property type="match status" value="1"/>
</dbReference>
<dbReference type="SUPFAM" id="SSF52540">
    <property type="entry name" value="P-loop containing nucleoside triphosphate hydrolases"/>
    <property type="match status" value="1"/>
</dbReference>
<evidence type="ECO:0000256" key="1">
    <source>
        <dbReference type="ARBA" id="ARBA00022448"/>
    </source>
</evidence>
<evidence type="ECO:0000256" key="2">
    <source>
        <dbReference type="ARBA" id="ARBA00022741"/>
    </source>
</evidence>
<dbReference type="Proteomes" id="UP000245021">
    <property type="component" value="Unassembled WGS sequence"/>
</dbReference>
<evidence type="ECO:0000313" key="6">
    <source>
        <dbReference type="Proteomes" id="UP000245021"/>
    </source>
</evidence>
<dbReference type="RefSeq" id="WP_109246457.1">
    <property type="nucleotide sequence ID" value="NZ_BFFO01000015.1"/>
</dbReference>
<dbReference type="GO" id="GO:0005524">
    <property type="term" value="F:ATP binding"/>
    <property type="evidence" value="ECO:0007669"/>
    <property type="project" value="UniProtKB-KW"/>
</dbReference>